<dbReference type="AlphaFoldDB" id="B4N509"/>
<dbReference type="EC" id="1.14.11.2" evidence="5"/>
<dbReference type="FunCoup" id="B4N509">
    <property type="interactions" value="13"/>
</dbReference>
<feature type="domain" description="Fe2OG dioxygenase" evidence="14">
    <location>
        <begin position="415"/>
        <end position="533"/>
    </location>
</feature>
<dbReference type="EMBL" id="CH964101">
    <property type="protein sequence ID" value="EDW79448.1"/>
    <property type="molecule type" value="Genomic_DNA"/>
</dbReference>
<dbReference type="PhylomeDB" id="B4N509"/>
<dbReference type="InterPro" id="IPR006620">
    <property type="entry name" value="Pro_4_hyd_alph"/>
</dbReference>
<dbReference type="InterPro" id="IPR011990">
    <property type="entry name" value="TPR-like_helical_dom_sf"/>
</dbReference>
<dbReference type="GO" id="GO:0005788">
    <property type="term" value="C:endoplasmic reticulum lumen"/>
    <property type="evidence" value="ECO:0007669"/>
    <property type="project" value="UniProtKB-SubCell"/>
</dbReference>
<evidence type="ECO:0000256" key="5">
    <source>
        <dbReference type="ARBA" id="ARBA00012269"/>
    </source>
</evidence>
<dbReference type="InParanoid" id="B4N509"/>
<evidence type="ECO:0000256" key="9">
    <source>
        <dbReference type="ARBA" id="ARBA00022964"/>
    </source>
</evidence>
<dbReference type="PANTHER" id="PTHR10869:SF216">
    <property type="entry name" value="PROCOLLAGEN-PROLINE 4-DIOXYGENASE"/>
    <property type="match status" value="1"/>
</dbReference>
<comment type="similarity">
    <text evidence="4">Belongs to the P4HA family.</text>
</comment>
<evidence type="ECO:0000256" key="12">
    <source>
        <dbReference type="ARBA" id="ARBA00023180"/>
    </source>
</evidence>
<evidence type="ECO:0000256" key="3">
    <source>
        <dbReference type="ARBA" id="ARBA00004319"/>
    </source>
</evidence>
<evidence type="ECO:0000256" key="8">
    <source>
        <dbReference type="ARBA" id="ARBA00022896"/>
    </source>
</evidence>
<dbReference type="OMA" id="TITKWLH"/>
<comment type="subcellular location">
    <subcellularLocation>
        <location evidence="3">Endoplasmic reticulum lumen</location>
    </subcellularLocation>
</comment>
<dbReference type="OrthoDB" id="420380at2759"/>
<evidence type="ECO:0000256" key="6">
    <source>
        <dbReference type="ARBA" id="ARBA00022723"/>
    </source>
</evidence>
<protein>
    <recommendedName>
        <fullName evidence="5">procollagen-proline 4-dioxygenase</fullName>
        <ecNumber evidence="5">1.14.11.2</ecNumber>
    </recommendedName>
</protein>
<dbReference type="InterPro" id="IPR005123">
    <property type="entry name" value="Oxoglu/Fe-dep_dioxygenase_dom"/>
</dbReference>
<dbReference type="InterPro" id="IPR044862">
    <property type="entry name" value="Pro_4_hyd_alph_FE2OG_OXY"/>
</dbReference>
<keyword evidence="7" id="KW-0256">Endoplasmic reticulum</keyword>
<accession>B4N509</accession>
<dbReference type="STRING" id="7260.B4N509"/>
<organism evidence="16">
    <name type="scientific">Drosophila willistoni</name>
    <name type="common">Fruit fly</name>
    <dbReference type="NCBI Taxonomy" id="7260"/>
    <lineage>
        <taxon>Eukaryota</taxon>
        <taxon>Metazoa</taxon>
        <taxon>Ecdysozoa</taxon>
        <taxon>Arthropoda</taxon>
        <taxon>Hexapoda</taxon>
        <taxon>Insecta</taxon>
        <taxon>Pterygota</taxon>
        <taxon>Neoptera</taxon>
        <taxon>Endopterygota</taxon>
        <taxon>Diptera</taxon>
        <taxon>Brachycera</taxon>
        <taxon>Muscomorpha</taxon>
        <taxon>Ephydroidea</taxon>
        <taxon>Drosophilidae</taxon>
        <taxon>Drosophila</taxon>
        <taxon>Sophophora</taxon>
    </lineage>
</organism>
<feature type="signal peptide" evidence="13">
    <location>
        <begin position="1"/>
        <end position="19"/>
    </location>
</feature>
<evidence type="ECO:0000256" key="11">
    <source>
        <dbReference type="ARBA" id="ARBA00023004"/>
    </source>
</evidence>
<evidence type="ECO:0000256" key="13">
    <source>
        <dbReference type="SAM" id="SignalP"/>
    </source>
</evidence>
<feature type="chain" id="PRO_5002819206" description="procollagen-proline 4-dioxygenase" evidence="13">
    <location>
        <begin position="20"/>
        <end position="550"/>
    </location>
</feature>
<name>B4N509_DROWI</name>
<comment type="cofactor">
    <cofactor evidence="1">
        <name>L-ascorbate</name>
        <dbReference type="ChEBI" id="CHEBI:38290"/>
    </cofactor>
</comment>
<dbReference type="PANTHER" id="PTHR10869">
    <property type="entry name" value="PROLYL 4-HYDROXYLASE ALPHA SUBUNIT"/>
    <property type="match status" value="1"/>
</dbReference>
<dbReference type="Pfam" id="PF13640">
    <property type="entry name" value="2OG-FeII_Oxy_3"/>
    <property type="match status" value="1"/>
</dbReference>
<dbReference type="Pfam" id="PF08336">
    <property type="entry name" value="P4Ha_N"/>
    <property type="match status" value="1"/>
</dbReference>
<evidence type="ECO:0000256" key="1">
    <source>
        <dbReference type="ARBA" id="ARBA00001961"/>
    </source>
</evidence>
<dbReference type="GO" id="GO:0031418">
    <property type="term" value="F:L-ascorbic acid binding"/>
    <property type="evidence" value="ECO:0007669"/>
    <property type="project" value="UniProtKB-KW"/>
</dbReference>
<evidence type="ECO:0000259" key="14">
    <source>
        <dbReference type="PROSITE" id="PS51471"/>
    </source>
</evidence>
<dbReference type="SMART" id="SM00702">
    <property type="entry name" value="P4Hc"/>
    <property type="match status" value="1"/>
</dbReference>
<keyword evidence="6" id="KW-0479">Metal-binding</keyword>
<proteinExistence type="inferred from homology"/>
<reference evidence="15 16" key="1">
    <citation type="journal article" date="2007" name="Nature">
        <title>Evolution of genes and genomes on the Drosophila phylogeny.</title>
        <authorList>
            <consortium name="Drosophila 12 Genomes Consortium"/>
            <person name="Clark A.G."/>
            <person name="Eisen M.B."/>
            <person name="Smith D.R."/>
            <person name="Bergman C.M."/>
            <person name="Oliver B."/>
            <person name="Markow T.A."/>
            <person name="Kaufman T.C."/>
            <person name="Kellis M."/>
            <person name="Gelbart W."/>
            <person name="Iyer V.N."/>
            <person name="Pollard D.A."/>
            <person name="Sackton T.B."/>
            <person name="Larracuente A.M."/>
            <person name="Singh N.D."/>
            <person name="Abad J.P."/>
            <person name="Abt D.N."/>
            <person name="Adryan B."/>
            <person name="Aguade M."/>
            <person name="Akashi H."/>
            <person name="Anderson W.W."/>
            <person name="Aquadro C.F."/>
            <person name="Ardell D.H."/>
            <person name="Arguello R."/>
            <person name="Artieri C.G."/>
            <person name="Barbash D.A."/>
            <person name="Barker D."/>
            <person name="Barsanti P."/>
            <person name="Batterham P."/>
            <person name="Batzoglou S."/>
            <person name="Begun D."/>
            <person name="Bhutkar A."/>
            <person name="Blanco E."/>
            <person name="Bosak S.A."/>
            <person name="Bradley R.K."/>
            <person name="Brand A.D."/>
            <person name="Brent M.R."/>
            <person name="Brooks A.N."/>
            <person name="Brown R.H."/>
            <person name="Butlin R.K."/>
            <person name="Caggese C."/>
            <person name="Calvi B.R."/>
            <person name="Bernardo de Carvalho A."/>
            <person name="Caspi A."/>
            <person name="Castrezana S."/>
            <person name="Celniker S.E."/>
            <person name="Chang J.L."/>
            <person name="Chapple C."/>
            <person name="Chatterji S."/>
            <person name="Chinwalla A."/>
            <person name="Civetta A."/>
            <person name="Clifton S.W."/>
            <person name="Comeron J.M."/>
            <person name="Costello J.C."/>
            <person name="Coyne J.A."/>
            <person name="Daub J."/>
            <person name="David R.G."/>
            <person name="Delcher A.L."/>
            <person name="Delehaunty K."/>
            <person name="Do C.B."/>
            <person name="Ebling H."/>
            <person name="Edwards K."/>
            <person name="Eickbush T."/>
            <person name="Evans J.D."/>
            <person name="Filipski A."/>
            <person name="Findeiss S."/>
            <person name="Freyhult E."/>
            <person name="Fulton L."/>
            <person name="Fulton R."/>
            <person name="Garcia A.C."/>
            <person name="Gardiner A."/>
            <person name="Garfield D.A."/>
            <person name="Garvin B.E."/>
            <person name="Gibson G."/>
            <person name="Gilbert D."/>
            <person name="Gnerre S."/>
            <person name="Godfrey J."/>
            <person name="Good R."/>
            <person name="Gotea V."/>
            <person name="Gravely B."/>
            <person name="Greenberg A.J."/>
            <person name="Griffiths-Jones S."/>
            <person name="Gross S."/>
            <person name="Guigo R."/>
            <person name="Gustafson E.A."/>
            <person name="Haerty W."/>
            <person name="Hahn M.W."/>
            <person name="Halligan D.L."/>
            <person name="Halpern A.L."/>
            <person name="Halter G.M."/>
            <person name="Han M.V."/>
            <person name="Heger A."/>
            <person name="Hillier L."/>
            <person name="Hinrichs A.S."/>
            <person name="Holmes I."/>
            <person name="Hoskins R.A."/>
            <person name="Hubisz M.J."/>
            <person name="Hultmark D."/>
            <person name="Huntley M.A."/>
            <person name="Jaffe D.B."/>
            <person name="Jagadeeshan S."/>
            <person name="Jeck W.R."/>
            <person name="Johnson J."/>
            <person name="Jones C.D."/>
            <person name="Jordan W.C."/>
            <person name="Karpen G.H."/>
            <person name="Kataoka E."/>
            <person name="Keightley P.D."/>
            <person name="Kheradpour P."/>
            <person name="Kirkness E.F."/>
            <person name="Koerich L.B."/>
            <person name="Kristiansen K."/>
            <person name="Kudrna D."/>
            <person name="Kulathinal R.J."/>
            <person name="Kumar S."/>
            <person name="Kwok R."/>
            <person name="Lander E."/>
            <person name="Langley C.H."/>
            <person name="Lapoint R."/>
            <person name="Lazzaro B.P."/>
            <person name="Lee S.J."/>
            <person name="Levesque L."/>
            <person name="Li R."/>
            <person name="Lin C.F."/>
            <person name="Lin M.F."/>
            <person name="Lindblad-Toh K."/>
            <person name="Llopart A."/>
            <person name="Long M."/>
            <person name="Low L."/>
            <person name="Lozovsky E."/>
            <person name="Lu J."/>
            <person name="Luo M."/>
            <person name="Machado C.A."/>
            <person name="Makalowski W."/>
            <person name="Marzo M."/>
            <person name="Matsuda M."/>
            <person name="Matzkin L."/>
            <person name="McAllister B."/>
            <person name="McBride C.S."/>
            <person name="McKernan B."/>
            <person name="McKernan K."/>
            <person name="Mendez-Lago M."/>
            <person name="Minx P."/>
            <person name="Mollenhauer M.U."/>
            <person name="Montooth K."/>
            <person name="Mount S.M."/>
            <person name="Mu X."/>
            <person name="Myers E."/>
            <person name="Negre B."/>
            <person name="Newfeld S."/>
            <person name="Nielsen R."/>
            <person name="Noor M.A."/>
            <person name="O'Grady P."/>
            <person name="Pachter L."/>
            <person name="Papaceit M."/>
            <person name="Parisi M.J."/>
            <person name="Parisi M."/>
            <person name="Parts L."/>
            <person name="Pedersen J.S."/>
            <person name="Pesole G."/>
            <person name="Phillippy A.M."/>
            <person name="Ponting C.P."/>
            <person name="Pop M."/>
            <person name="Porcelli D."/>
            <person name="Powell J.R."/>
            <person name="Prohaska S."/>
            <person name="Pruitt K."/>
            <person name="Puig M."/>
            <person name="Quesneville H."/>
            <person name="Ram K.R."/>
            <person name="Rand D."/>
            <person name="Rasmussen M.D."/>
            <person name="Reed L.K."/>
            <person name="Reenan R."/>
            <person name="Reily A."/>
            <person name="Remington K.A."/>
            <person name="Rieger T.T."/>
            <person name="Ritchie M.G."/>
            <person name="Robin C."/>
            <person name="Rogers Y.H."/>
            <person name="Rohde C."/>
            <person name="Rozas J."/>
            <person name="Rubenfield M.J."/>
            <person name="Ruiz A."/>
            <person name="Russo S."/>
            <person name="Salzberg S.L."/>
            <person name="Sanchez-Gracia A."/>
            <person name="Saranga D.J."/>
            <person name="Sato H."/>
            <person name="Schaeffer S.W."/>
            <person name="Schatz M.C."/>
            <person name="Schlenke T."/>
            <person name="Schwartz R."/>
            <person name="Segarra C."/>
            <person name="Singh R.S."/>
            <person name="Sirot L."/>
            <person name="Sirota M."/>
            <person name="Sisneros N.B."/>
            <person name="Smith C.D."/>
            <person name="Smith T.F."/>
            <person name="Spieth J."/>
            <person name="Stage D.E."/>
            <person name="Stark A."/>
            <person name="Stephan W."/>
            <person name="Strausberg R.L."/>
            <person name="Strempel S."/>
            <person name="Sturgill D."/>
            <person name="Sutton G."/>
            <person name="Sutton G.G."/>
            <person name="Tao W."/>
            <person name="Teichmann S."/>
            <person name="Tobari Y.N."/>
            <person name="Tomimura Y."/>
            <person name="Tsolas J.M."/>
            <person name="Valente V.L."/>
            <person name="Venter E."/>
            <person name="Venter J.C."/>
            <person name="Vicario S."/>
            <person name="Vieira F.G."/>
            <person name="Vilella A.J."/>
            <person name="Villasante A."/>
            <person name="Walenz B."/>
            <person name="Wang J."/>
            <person name="Wasserman M."/>
            <person name="Watts T."/>
            <person name="Wilson D."/>
            <person name="Wilson R.K."/>
            <person name="Wing R.A."/>
            <person name="Wolfner M.F."/>
            <person name="Wong A."/>
            <person name="Wong G.K."/>
            <person name="Wu C.I."/>
            <person name="Wu G."/>
            <person name="Yamamoto D."/>
            <person name="Yang H.P."/>
            <person name="Yang S.P."/>
            <person name="Yorke J.A."/>
            <person name="Yoshida K."/>
            <person name="Zdobnov E."/>
            <person name="Zhang P."/>
            <person name="Zhang Y."/>
            <person name="Zimin A.V."/>
            <person name="Baldwin J."/>
            <person name="Abdouelleil A."/>
            <person name="Abdulkadir J."/>
            <person name="Abebe A."/>
            <person name="Abera B."/>
            <person name="Abreu J."/>
            <person name="Acer S.C."/>
            <person name="Aftuck L."/>
            <person name="Alexander A."/>
            <person name="An P."/>
            <person name="Anderson E."/>
            <person name="Anderson S."/>
            <person name="Arachi H."/>
            <person name="Azer M."/>
            <person name="Bachantsang P."/>
            <person name="Barry A."/>
            <person name="Bayul T."/>
            <person name="Berlin A."/>
            <person name="Bessette D."/>
            <person name="Bloom T."/>
            <person name="Blye J."/>
            <person name="Boguslavskiy L."/>
            <person name="Bonnet C."/>
            <person name="Boukhgalter B."/>
            <person name="Bourzgui I."/>
            <person name="Brown A."/>
            <person name="Cahill P."/>
            <person name="Channer S."/>
            <person name="Cheshatsang Y."/>
            <person name="Chuda L."/>
            <person name="Citroen M."/>
            <person name="Collymore A."/>
            <person name="Cooke P."/>
            <person name="Costello M."/>
            <person name="D'Aco K."/>
            <person name="Daza R."/>
            <person name="De Haan G."/>
            <person name="DeGray S."/>
            <person name="DeMaso C."/>
            <person name="Dhargay N."/>
            <person name="Dooley K."/>
            <person name="Dooley E."/>
            <person name="Doricent M."/>
            <person name="Dorje P."/>
            <person name="Dorjee K."/>
            <person name="Dupes A."/>
            <person name="Elong R."/>
            <person name="Falk J."/>
            <person name="Farina A."/>
            <person name="Faro S."/>
            <person name="Ferguson D."/>
            <person name="Fisher S."/>
            <person name="Foley C.D."/>
            <person name="Franke A."/>
            <person name="Friedrich D."/>
            <person name="Gadbois L."/>
            <person name="Gearin G."/>
            <person name="Gearin C.R."/>
            <person name="Giannoukos G."/>
            <person name="Goode T."/>
            <person name="Graham J."/>
            <person name="Grandbois E."/>
            <person name="Grewal S."/>
            <person name="Gyaltsen K."/>
            <person name="Hafez N."/>
            <person name="Hagos B."/>
            <person name="Hall J."/>
            <person name="Henson C."/>
            <person name="Hollinger A."/>
            <person name="Honan T."/>
            <person name="Huard M.D."/>
            <person name="Hughes L."/>
            <person name="Hurhula B."/>
            <person name="Husby M.E."/>
            <person name="Kamat A."/>
            <person name="Kanga B."/>
            <person name="Kashin S."/>
            <person name="Khazanovich D."/>
            <person name="Kisner P."/>
            <person name="Lance K."/>
            <person name="Lara M."/>
            <person name="Lee W."/>
            <person name="Lennon N."/>
            <person name="Letendre F."/>
            <person name="LeVine R."/>
            <person name="Lipovsky A."/>
            <person name="Liu X."/>
            <person name="Liu J."/>
            <person name="Liu S."/>
            <person name="Lokyitsang T."/>
            <person name="Lokyitsang Y."/>
            <person name="Lubonja R."/>
            <person name="Lui A."/>
            <person name="MacDonald P."/>
            <person name="Magnisalis V."/>
            <person name="Maru K."/>
            <person name="Matthews C."/>
            <person name="McCusker W."/>
            <person name="McDonough S."/>
            <person name="Mehta T."/>
            <person name="Meldrim J."/>
            <person name="Meneus L."/>
            <person name="Mihai O."/>
            <person name="Mihalev A."/>
            <person name="Mihova T."/>
            <person name="Mittelman R."/>
            <person name="Mlenga V."/>
            <person name="Montmayeur A."/>
            <person name="Mulrain L."/>
            <person name="Navidi A."/>
            <person name="Naylor J."/>
            <person name="Negash T."/>
            <person name="Nguyen T."/>
            <person name="Nguyen N."/>
            <person name="Nicol R."/>
            <person name="Norbu C."/>
            <person name="Norbu N."/>
            <person name="Novod N."/>
            <person name="O'Neill B."/>
            <person name="Osman S."/>
            <person name="Markiewicz E."/>
            <person name="Oyono O.L."/>
            <person name="Patti C."/>
            <person name="Phunkhang P."/>
            <person name="Pierre F."/>
            <person name="Priest M."/>
            <person name="Raghuraman S."/>
            <person name="Rege F."/>
            <person name="Reyes R."/>
            <person name="Rise C."/>
            <person name="Rogov P."/>
            <person name="Ross K."/>
            <person name="Ryan E."/>
            <person name="Settipalli S."/>
            <person name="Shea T."/>
            <person name="Sherpa N."/>
            <person name="Shi L."/>
            <person name="Shih D."/>
            <person name="Sparrow T."/>
            <person name="Spaulding J."/>
            <person name="Stalker J."/>
            <person name="Stange-Thomann N."/>
            <person name="Stavropoulos S."/>
            <person name="Stone C."/>
            <person name="Strader C."/>
            <person name="Tesfaye S."/>
            <person name="Thomson T."/>
            <person name="Thoulutsang Y."/>
            <person name="Thoulutsang D."/>
            <person name="Topham K."/>
            <person name="Topping I."/>
            <person name="Tsamla T."/>
            <person name="Vassiliev H."/>
            <person name="Vo A."/>
            <person name="Wangchuk T."/>
            <person name="Wangdi T."/>
            <person name="Weiand M."/>
            <person name="Wilkinson J."/>
            <person name="Wilson A."/>
            <person name="Yadav S."/>
            <person name="Young G."/>
            <person name="Yu Q."/>
            <person name="Zembek L."/>
            <person name="Zhong D."/>
            <person name="Zimmer A."/>
            <person name="Zwirko Z."/>
            <person name="Jaffe D.B."/>
            <person name="Alvarez P."/>
            <person name="Brockman W."/>
            <person name="Butler J."/>
            <person name="Chin C."/>
            <person name="Gnerre S."/>
            <person name="Grabherr M."/>
            <person name="Kleber M."/>
            <person name="Mauceli E."/>
            <person name="MacCallum I."/>
        </authorList>
    </citation>
    <scope>NUCLEOTIDE SEQUENCE [LARGE SCALE GENOMIC DNA]</scope>
    <source>
        <strain evidence="16">Tucson 14030-0811.24</strain>
    </source>
</reference>
<keyword evidence="13" id="KW-0732">Signal</keyword>
<dbReference type="Gene3D" id="6.10.140.1460">
    <property type="match status" value="1"/>
</dbReference>
<keyword evidence="16" id="KW-1185">Reference proteome</keyword>
<evidence type="ECO:0000313" key="16">
    <source>
        <dbReference type="Proteomes" id="UP000007798"/>
    </source>
</evidence>
<evidence type="ECO:0000256" key="7">
    <source>
        <dbReference type="ARBA" id="ARBA00022824"/>
    </source>
</evidence>
<dbReference type="Proteomes" id="UP000007798">
    <property type="component" value="Unassembled WGS sequence"/>
</dbReference>
<dbReference type="HOGENOM" id="CLU_024155_2_0_1"/>
<evidence type="ECO:0000313" key="15">
    <source>
        <dbReference type="EMBL" id="EDW79448.1"/>
    </source>
</evidence>
<keyword evidence="8" id="KW-0847">Vitamin C</keyword>
<dbReference type="SMR" id="B4N509"/>
<dbReference type="GO" id="GO:0004656">
    <property type="term" value="F:procollagen-proline 4-dioxygenase activity"/>
    <property type="evidence" value="ECO:0007669"/>
    <property type="project" value="UniProtKB-EC"/>
</dbReference>
<dbReference type="PROSITE" id="PS51471">
    <property type="entry name" value="FE2OG_OXY"/>
    <property type="match status" value="1"/>
</dbReference>
<sequence length="550" mass="64317">MRIAFIYCILIILFTNCQSNEYSYADYDEYYREYYTEMYSTTVMGSVKLYKLEQEFMQILKKSTIELQKQINMIQIYLKYFKRPKCSNQNECKKYVAKPLNAFRLMRRIHQDWPQWLKLIKSGNEADYIKQLENEIVPKLPESHDMLEMLKNLHRVETTYGIRVHDYANGKMPKTQSNWTLTVRDCVTMGNYGYQIHDYQRAGMWYQYALNQRPEVNGESYKQMLGDPLDHARLKYAQTILIHAEVHRNEPALAMQEIRDEVEQVLSEVDAKSINDLVNDRLHQSVTEFELNDNQTTVYNRYKHRWAHMSGCRGMFRQHTNLVCRYNFTTSPFLQLAPMKLEEISLDPYIVQYHDVLSDNEIEDLKREGIKGTMINGWTSLKSSNATENESRTIVARVAIMSPSLEIVQRINRRIIDMTGFNIEESKTIQLAAFSVGGFFMPHYDYLYDRLLDTDVLKKLGDRVASVIFYAGDVTEGGATNFPRNQLVVQPKKGSALFWYNKFDDGSPDPRSLHSICPVVVGSRWTITKWIHQDSQMFLQPCSLQPSSST</sequence>
<dbReference type="GO" id="GO:0005506">
    <property type="term" value="F:iron ion binding"/>
    <property type="evidence" value="ECO:0007669"/>
    <property type="project" value="InterPro"/>
</dbReference>
<dbReference type="eggNOG" id="KOG1591">
    <property type="taxonomic scope" value="Eukaryota"/>
</dbReference>
<evidence type="ECO:0000256" key="10">
    <source>
        <dbReference type="ARBA" id="ARBA00023002"/>
    </source>
</evidence>
<dbReference type="Gene3D" id="1.25.40.10">
    <property type="entry name" value="Tetratricopeptide repeat domain"/>
    <property type="match status" value="1"/>
</dbReference>
<evidence type="ECO:0000256" key="4">
    <source>
        <dbReference type="ARBA" id="ARBA00006511"/>
    </source>
</evidence>
<gene>
    <name evidence="15" type="primary">Dwil\GK20483</name>
    <name evidence="15" type="ORF">Dwil_GK20483</name>
</gene>
<keyword evidence="9" id="KW-0223">Dioxygenase</keyword>
<dbReference type="InterPro" id="IPR013547">
    <property type="entry name" value="P4H_N"/>
</dbReference>
<evidence type="ECO:0000256" key="2">
    <source>
        <dbReference type="ARBA" id="ARBA00002035"/>
    </source>
</evidence>
<keyword evidence="11" id="KW-0408">Iron</keyword>
<keyword evidence="10" id="KW-0560">Oxidoreductase</keyword>
<comment type="function">
    <text evidence="2">Catalyzes the post-translational formation of 4-hydroxyproline in -Xaa-Pro-Gly- sequences in collagens and other proteins.</text>
</comment>
<keyword evidence="12" id="KW-0325">Glycoprotein</keyword>
<dbReference type="Gene3D" id="2.60.120.620">
    <property type="entry name" value="q2cbj1_9rhob like domain"/>
    <property type="match status" value="1"/>
</dbReference>
<dbReference type="InterPro" id="IPR045054">
    <property type="entry name" value="P4HA-like"/>
</dbReference>